<dbReference type="Gene3D" id="3.30.1540.10">
    <property type="entry name" value="formyl-coa transferase, domain 3"/>
    <property type="match status" value="1"/>
</dbReference>
<proteinExistence type="predicted"/>
<dbReference type="InterPro" id="IPR044855">
    <property type="entry name" value="CoA-Trfase_III_dom3_sf"/>
</dbReference>
<organism evidence="1 2">
    <name type="scientific">Georgenia yuyongxinii</name>
    <dbReference type="NCBI Taxonomy" id="2589797"/>
    <lineage>
        <taxon>Bacteria</taxon>
        <taxon>Bacillati</taxon>
        <taxon>Actinomycetota</taxon>
        <taxon>Actinomycetes</taxon>
        <taxon>Micrococcales</taxon>
        <taxon>Bogoriellaceae</taxon>
        <taxon>Georgenia</taxon>
    </lineage>
</organism>
<dbReference type="RefSeq" id="WP_143416591.1">
    <property type="nucleotide sequence ID" value="NZ_VJXR01000001.1"/>
</dbReference>
<dbReference type="PANTHER" id="PTHR48228:SF5">
    <property type="entry name" value="ALPHA-METHYLACYL-COA RACEMASE"/>
    <property type="match status" value="1"/>
</dbReference>
<comment type="caution">
    <text evidence="1">The sequence shown here is derived from an EMBL/GenBank/DDBJ whole genome shotgun (WGS) entry which is preliminary data.</text>
</comment>
<dbReference type="GO" id="GO:0016740">
    <property type="term" value="F:transferase activity"/>
    <property type="evidence" value="ECO:0007669"/>
    <property type="project" value="UniProtKB-KW"/>
</dbReference>
<dbReference type="InterPro" id="IPR023606">
    <property type="entry name" value="CoA-Trfase_III_dom_1_sf"/>
</dbReference>
<dbReference type="PANTHER" id="PTHR48228">
    <property type="entry name" value="SUCCINYL-COA--D-CITRAMALATE COA-TRANSFERASE"/>
    <property type="match status" value="1"/>
</dbReference>
<evidence type="ECO:0000313" key="2">
    <source>
        <dbReference type="Proteomes" id="UP000318693"/>
    </source>
</evidence>
<dbReference type="SUPFAM" id="SSF89796">
    <property type="entry name" value="CoA-transferase family III (CaiB/BaiF)"/>
    <property type="match status" value="1"/>
</dbReference>
<name>A0A552WXY4_9MICO</name>
<keyword evidence="1" id="KW-0808">Transferase</keyword>
<keyword evidence="2" id="KW-1185">Reference proteome</keyword>
<dbReference type="Proteomes" id="UP000318693">
    <property type="component" value="Unassembled WGS sequence"/>
</dbReference>
<evidence type="ECO:0000313" key="1">
    <source>
        <dbReference type="EMBL" id="TRW47637.1"/>
    </source>
</evidence>
<reference evidence="1 2" key="1">
    <citation type="submission" date="2019-07" db="EMBL/GenBank/DDBJ databases">
        <title>Georgenia wutianyii sp. nov. and Georgenia *** sp. nov. isolated from plateau pika (Ochotona curzoniae) in the Qinghai-Tibet plateau of China.</title>
        <authorList>
            <person name="Tian Z."/>
        </authorList>
    </citation>
    <scope>NUCLEOTIDE SEQUENCE [LARGE SCALE GENOMIC DNA]</scope>
    <source>
        <strain evidence="1 2">Z446</strain>
    </source>
</reference>
<dbReference type="EMBL" id="VJXR01000001">
    <property type="protein sequence ID" value="TRW47637.1"/>
    <property type="molecule type" value="Genomic_DNA"/>
</dbReference>
<gene>
    <name evidence="1" type="ORF">FJ693_00600</name>
</gene>
<dbReference type="Gene3D" id="3.40.50.10540">
    <property type="entry name" value="Crotonobetainyl-coa:carnitine coa-transferase, domain 1"/>
    <property type="match status" value="1"/>
</dbReference>
<dbReference type="InterPro" id="IPR003673">
    <property type="entry name" value="CoA-Trfase_fam_III"/>
</dbReference>
<accession>A0A552WXY4</accession>
<sequence length="394" mass="41750">MQEPQLPLAGVRVLSLAEQLPGPICGLLLSELGADVTLLERPDGGDPQRQVGPANFRFGARAKKSVALDLKDPGSRRAAQLLAARTHVLLEGFRPGVAARLGLGYEEVWASNPGVVYCSISGYGQDGPLSQASGHNLNYEAMSGLLTPFVTGLADQYFLEAPPWGDILSGVFAALGVVAAVRRAESSGVGTHLDLSIVDSLVFALGPAITRHHAGAEAFPRREGAYGVFRCADGYVTLGINHEDHMWRALCRELALADYSELDHDERRSRRAEIRERIQDVLATRTVEHWVGRLAQSAACSRVNTLDDLCTDPQLRTRNVFTEAIAPDGEPFTTVRSPLAAEDSTPAAVPQLGEHTAEVLAALGLPDGVVDGILRHSAAVAGGGTVAAAPGGRP</sequence>
<dbReference type="Pfam" id="PF02515">
    <property type="entry name" value="CoA_transf_3"/>
    <property type="match status" value="1"/>
</dbReference>
<protein>
    <submittedName>
        <fullName evidence="1">CoA transferase</fullName>
    </submittedName>
</protein>
<dbReference type="InterPro" id="IPR050509">
    <property type="entry name" value="CoA-transferase_III"/>
</dbReference>
<dbReference type="AlphaFoldDB" id="A0A552WXY4"/>